<evidence type="ECO:0000313" key="6">
    <source>
        <dbReference type="Proteomes" id="UP000467428"/>
    </source>
</evidence>
<organism evidence="5 6">
    <name type="scientific">Mycolicibacterium arabiense</name>
    <dbReference type="NCBI Taxonomy" id="1286181"/>
    <lineage>
        <taxon>Bacteria</taxon>
        <taxon>Bacillati</taxon>
        <taxon>Actinomycetota</taxon>
        <taxon>Actinomycetes</taxon>
        <taxon>Mycobacteriales</taxon>
        <taxon>Mycobacteriaceae</taxon>
        <taxon>Mycolicibacterium</taxon>
    </lineage>
</organism>
<dbReference type="Proteomes" id="UP000467428">
    <property type="component" value="Plasmid pJCM18538"/>
</dbReference>
<dbReference type="SUPFAM" id="SSF51735">
    <property type="entry name" value="NAD(P)-binding Rossmann-fold domains"/>
    <property type="match status" value="1"/>
</dbReference>
<dbReference type="InterPro" id="IPR051911">
    <property type="entry name" value="SDR_oxidoreductase"/>
</dbReference>
<evidence type="ECO:0000256" key="2">
    <source>
        <dbReference type="ARBA" id="ARBA00023002"/>
    </source>
</evidence>
<evidence type="ECO:0000256" key="1">
    <source>
        <dbReference type="ARBA" id="ARBA00006484"/>
    </source>
</evidence>
<dbReference type="InterPro" id="IPR036291">
    <property type="entry name" value="NAD(P)-bd_dom_sf"/>
</dbReference>
<dbReference type="CDD" id="cd05374">
    <property type="entry name" value="17beta-HSD-like_SDR_c"/>
    <property type="match status" value="1"/>
</dbReference>
<keyword evidence="6" id="KW-1185">Reference proteome</keyword>
<dbReference type="AlphaFoldDB" id="A0A7I7RR73"/>
<dbReference type="KEGG" id="marz:MARA_01410"/>
<dbReference type="PANTHER" id="PTHR43976">
    <property type="entry name" value="SHORT CHAIN DEHYDROGENASE"/>
    <property type="match status" value="1"/>
</dbReference>
<protein>
    <submittedName>
        <fullName evidence="5">Short-chain dehydrogenase/reductase</fullName>
    </submittedName>
</protein>
<dbReference type="InterPro" id="IPR002347">
    <property type="entry name" value="SDR_fam"/>
</dbReference>
<dbReference type="EMBL" id="AP022592">
    <property type="protein sequence ID" value="BBY46711.1"/>
    <property type="molecule type" value="Genomic_DNA"/>
</dbReference>
<keyword evidence="5" id="KW-0614">Plasmid</keyword>
<feature type="domain" description="Ketoreductase" evidence="4">
    <location>
        <begin position="3"/>
        <end position="179"/>
    </location>
</feature>
<dbReference type="InterPro" id="IPR057326">
    <property type="entry name" value="KR_dom"/>
</dbReference>
<evidence type="ECO:0000256" key="3">
    <source>
        <dbReference type="RuleBase" id="RU000363"/>
    </source>
</evidence>
<dbReference type="PROSITE" id="PS00061">
    <property type="entry name" value="ADH_SHORT"/>
    <property type="match status" value="1"/>
</dbReference>
<evidence type="ECO:0000313" key="5">
    <source>
        <dbReference type="EMBL" id="BBY46711.1"/>
    </source>
</evidence>
<proteinExistence type="inferred from homology"/>
<dbReference type="RefSeq" id="WP_163916258.1">
    <property type="nucleotide sequence ID" value="NZ_AP022592.1"/>
</dbReference>
<reference evidence="5 6" key="1">
    <citation type="journal article" date="2019" name="Emerg. Microbes Infect.">
        <title>Comprehensive subspecies identification of 175 nontuberculous mycobacteria species based on 7547 genomic profiles.</title>
        <authorList>
            <person name="Matsumoto Y."/>
            <person name="Kinjo T."/>
            <person name="Motooka D."/>
            <person name="Nabeya D."/>
            <person name="Jung N."/>
            <person name="Uechi K."/>
            <person name="Horii T."/>
            <person name="Iida T."/>
            <person name="Fujita J."/>
            <person name="Nakamura S."/>
        </authorList>
    </citation>
    <scope>NUCLEOTIDE SEQUENCE [LARGE SCALE GENOMIC DNA]</scope>
    <source>
        <strain evidence="5 6">JCM 18538</strain>
        <plasmid evidence="5">pJCM18538</plasmid>
    </source>
</reference>
<gene>
    <name evidence="5" type="ORF">MARA_01410</name>
</gene>
<accession>A0A7I7RR73</accession>
<sequence length="283" mass="30798">MSKVWFITGASRGFGWEWTLAALRRGDRVAATARDLTTLRELSVDYHDSLLPLVLDVTDESAASAAVRAAHEHFGQLDVVVNNAGYGLYGFVEEPSSTQVREQMEVNFFGALWVTRAALPYLRAQRSGHFIQVSSGAGLVTAARFGLYSASKHALEAVSEALAQEVGPQGISVTLVEPGPYATGFNQSVTLAAEMPEYVATHREAERALGDFMGAQGDPATTTAVILEVVDAAEPPLRVLLGPTMFDFVRSEYEQRLDTWTRWESRHDETRSPHGDQPTGLSG</sequence>
<dbReference type="PRINTS" id="PR00081">
    <property type="entry name" value="GDHRDH"/>
</dbReference>
<evidence type="ECO:0000259" key="4">
    <source>
        <dbReference type="SMART" id="SM00822"/>
    </source>
</evidence>
<dbReference type="PRINTS" id="PR00080">
    <property type="entry name" value="SDRFAMILY"/>
</dbReference>
<dbReference type="SMART" id="SM00822">
    <property type="entry name" value="PKS_KR"/>
    <property type="match status" value="1"/>
</dbReference>
<keyword evidence="2" id="KW-0560">Oxidoreductase</keyword>
<dbReference type="PANTHER" id="PTHR43976:SF16">
    <property type="entry name" value="SHORT-CHAIN DEHYDROGENASE_REDUCTASE FAMILY PROTEIN"/>
    <property type="match status" value="1"/>
</dbReference>
<dbReference type="Gene3D" id="3.40.50.720">
    <property type="entry name" value="NAD(P)-binding Rossmann-like Domain"/>
    <property type="match status" value="1"/>
</dbReference>
<dbReference type="GO" id="GO:0016491">
    <property type="term" value="F:oxidoreductase activity"/>
    <property type="evidence" value="ECO:0007669"/>
    <property type="project" value="UniProtKB-KW"/>
</dbReference>
<comment type="similarity">
    <text evidence="1 3">Belongs to the short-chain dehydrogenases/reductases (SDR) family.</text>
</comment>
<dbReference type="NCBIfam" id="NF006114">
    <property type="entry name" value="PRK08263.1"/>
    <property type="match status" value="1"/>
</dbReference>
<name>A0A7I7RR73_9MYCO</name>
<geneLocation type="plasmid" evidence="5">
    <name>pJCM18538</name>
</geneLocation>
<dbReference type="InterPro" id="IPR020904">
    <property type="entry name" value="Sc_DH/Rdtase_CS"/>
</dbReference>
<dbReference type="Pfam" id="PF00106">
    <property type="entry name" value="adh_short"/>
    <property type="match status" value="1"/>
</dbReference>